<reference evidence="2 3" key="1">
    <citation type="submission" date="2014-03" db="EMBL/GenBank/DDBJ databases">
        <title>Genomics of Bifidobacteria.</title>
        <authorList>
            <person name="Ventura M."/>
            <person name="Milani C."/>
            <person name="Lugli G.A."/>
        </authorList>
    </citation>
    <scope>NUCLEOTIDE SEQUENCE [LARGE SCALE GENOMIC DNA]</scope>
    <source>
        <strain evidence="2 3">DSM 21395</strain>
    </source>
</reference>
<dbReference type="AlphaFoldDB" id="A0A087BZI3"/>
<evidence type="ECO:0000313" key="3">
    <source>
        <dbReference type="Proteomes" id="UP000029082"/>
    </source>
</evidence>
<proteinExistence type="predicted"/>
<dbReference type="STRING" id="1437603.GCA_000771525_00525"/>
<keyword evidence="1" id="KW-0812">Transmembrane</keyword>
<feature type="transmembrane region" description="Helical" evidence="1">
    <location>
        <begin position="126"/>
        <end position="148"/>
    </location>
</feature>
<gene>
    <name evidence="2" type="ORF">BMON_1733</name>
</gene>
<protein>
    <submittedName>
        <fullName evidence="2">Membrane protein</fullName>
    </submittedName>
</protein>
<keyword evidence="3" id="KW-1185">Reference proteome</keyword>
<evidence type="ECO:0000256" key="1">
    <source>
        <dbReference type="SAM" id="Phobius"/>
    </source>
</evidence>
<keyword evidence="1" id="KW-1133">Transmembrane helix</keyword>
<dbReference type="Pfam" id="PF09913">
    <property type="entry name" value="DUF2142"/>
    <property type="match status" value="1"/>
</dbReference>
<dbReference type="InterPro" id="IPR018674">
    <property type="entry name" value="DUF2142_membrane"/>
</dbReference>
<dbReference type="Proteomes" id="UP000029082">
    <property type="component" value="Unassembled WGS sequence"/>
</dbReference>
<feature type="transmembrane region" description="Helical" evidence="1">
    <location>
        <begin position="436"/>
        <end position="453"/>
    </location>
</feature>
<dbReference type="EMBL" id="JGZE01000016">
    <property type="protein sequence ID" value="KFI76433.1"/>
    <property type="molecule type" value="Genomic_DNA"/>
</dbReference>
<feature type="transmembrane region" description="Helical" evidence="1">
    <location>
        <begin position="405"/>
        <end position="424"/>
    </location>
</feature>
<comment type="caution">
    <text evidence="2">The sequence shown here is derived from an EMBL/GenBank/DDBJ whole genome shotgun (WGS) entry which is preliminary data.</text>
</comment>
<keyword evidence="1" id="KW-0472">Membrane</keyword>
<feature type="transmembrane region" description="Helical" evidence="1">
    <location>
        <begin position="243"/>
        <end position="261"/>
    </location>
</feature>
<name>A0A087BZI3_9BIFI</name>
<sequence length="456" mass="51320">MVNRLSGGRHFVSSKQGDVSLQSMKSVFRWDVLYPLIVLPCGLFMIFFDRYPARNDGEAHWLRAVQVASGLFVPLRDPAGGDRYGGFRANGAFASFNNTAINSPFLYYPTIFSQFFFRYTAEHVQYVAASISTLLCCTVCIALAIHIAGQMGELIAATAFIPTVFLSMVFPSADAVTNSFALLFIAVVCRYSVLLKATSWQTILILSLLCIGLAQIKTTCLVLMLLIGVIAWRQYRHDRHIPIEYFIPLGFGVSSALIWWWQIRSISPWILSYQQYVDGKQLLIHHPFAFLKGVIMTVFQPLDLSKDQYNVQRNIQLYTGTENTMLPMTVMVFFIISCIALWMVAASKSHLVLSKMEPADRVFIQTILASIIVLFYLLTCVAMALVMGYTPQNLGKAFDGMQSRYFVPVLPLIGIMLLIPNWGIVIRHSKALERCVLVFLWLGFVGILAAHTIRFI</sequence>
<dbReference type="eggNOG" id="COG4713">
    <property type="taxonomic scope" value="Bacteria"/>
</dbReference>
<organism evidence="2 3">
    <name type="scientific">Bifidobacterium mongoliense DSM 21395</name>
    <dbReference type="NCBI Taxonomy" id="1437603"/>
    <lineage>
        <taxon>Bacteria</taxon>
        <taxon>Bacillati</taxon>
        <taxon>Actinomycetota</taxon>
        <taxon>Actinomycetes</taxon>
        <taxon>Bifidobacteriales</taxon>
        <taxon>Bifidobacteriaceae</taxon>
        <taxon>Bifidobacterium</taxon>
    </lineage>
</organism>
<accession>A0A087BZI3</accession>
<feature type="transmembrane region" description="Helical" evidence="1">
    <location>
        <begin position="325"/>
        <end position="345"/>
    </location>
</feature>
<feature type="transmembrane region" description="Helical" evidence="1">
    <location>
        <begin position="32"/>
        <end position="48"/>
    </location>
</feature>
<feature type="transmembrane region" description="Helical" evidence="1">
    <location>
        <begin position="366"/>
        <end position="385"/>
    </location>
</feature>
<evidence type="ECO:0000313" key="2">
    <source>
        <dbReference type="EMBL" id="KFI76433.1"/>
    </source>
</evidence>
<feature type="transmembrane region" description="Helical" evidence="1">
    <location>
        <begin position="203"/>
        <end position="231"/>
    </location>
</feature>